<evidence type="ECO:0000256" key="5">
    <source>
        <dbReference type="ARBA" id="ARBA00022741"/>
    </source>
</evidence>
<evidence type="ECO:0000256" key="7">
    <source>
        <dbReference type="ARBA" id="ARBA00022840"/>
    </source>
</evidence>
<evidence type="ECO:0000256" key="2">
    <source>
        <dbReference type="ARBA" id="ARBA00012052"/>
    </source>
</evidence>
<protein>
    <recommendedName>
        <fullName evidence="3 10">4-diphosphocytidyl-2-C-methyl-D-erythritol kinase</fullName>
        <shortName evidence="10">CMK</shortName>
        <ecNumber evidence="2 10">2.7.1.148</ecNumber>
    </recommendedName>
    <alternativeName>
        <fullName evidence="9 10">4-(cytidine-5'-diphospho)-2-C-methyl-D-erythritol kinase</fullName>
    </alternativeName>
</protein>
<evidence type="ECO:0000256" key="9">
    <source>
        <dbReference type="ARBA" id="ARBA00032554"/>
    </source>
</evidence>
<evidence type="ECO:0000313" key="14">
    <source>
        <dbReference type="Proteomes" id="UP001597327"/>
    </source>
</evidence>
<evidence type="ECO:0000313" key="13">
    <source>
        <dbReference type="EMBL" id="MFD1696729.1"/>
    </source>
</evidence>
<dbReference type="InterPro" id="IPR014721">
    <property type="entry name" value="Ribsml_uS5_D2-typ_fold_subgr"/>
</dbReference>
<evidence type="ECO:0000256" key="1">
    <source>
        <dbReference type="ARBA" id="ARBA00009684"/>
    </source>
</evidence>
<keyword evidence="5 10" id="KW-0547">Nucleotide-binding</keyword>
<dbReference type="SUPFAM" id="SSF54211">
    <property type="entry name" value="Ribosomal protein S5 domain 2-like"/>
    <property type="match status" value="1"/>
</dbReference>
<name>A0ABW4JX49_9HYPH</name>
<dbReference type="HAMAP" id="MF_00061">
    <property type="entry name" value="IspE"/>
    <property type="match status" value="1"/>
</dbReference>
<dbReference type="Proteomes" id="UP001597327">
    <property type="component" value="Unassembled WGS sequence"/>
</dbReference>
<dbReference type="PANTHER" id="PTHR43527">
    <property type="entry name" value="4-DIPHOSPHOCYTIDYL-2-C-METHYL-D-ERYTHRITOL KINASE, CHLOROPLASTIC"/>
    <property type="match status" value="1"/>
</dbReference>
<dbReference type="RefSeq" id="WP_149892433.1">
    <property type="nucleotide sequence ID" value="NZ_JBHUFA010000004.1"/>
</dbReference>
<comment type="similarity">
    <text evidence="1 10">Belongs to the GHMP kinase family. IspE subfamily.</text>
</comment>
<evidence type="ECO:0000259" key="12">
    <source>
        <dbReference type="Pfam" id="PF08544"/>
    </source>
</evidence>
<keyword evidence="4 10" id="KW-0808">Transferase</keyword>
<proteinExistence type="inferred from homology"/>
<evidence type="ECO:0000256" key="10">
    <source>
        <dbReference type="HAMAP-Rule" id="MF_00061"/>
    </source>
</evidence>
<evidence type="ECO:0000256" key="3">
    <source>
        <dbReference type="ARBA" id="ARBA00017473"/>
    </source>
</evidence>
<dbReference type="GO" id="GO:0050515">
    <property type="term" value="F:4-(cytidine 5'-diphospho)-2-C-methyl-D-erythritol kinase activity"/>
    <property type="evidence" value="ECO:0007669"/>
    <property type="project" value="UniProtKB-EC"/>
</dbReference>
<dbReference type="Gene3D" id="3.30.230.10">
    <property type="match status" value="1"/>
</dbReference>
<comment type="caution">
    <text evidence="13">The sequence shown here is derived from an EMBL/GenBank/DDBJ whole genome shotgun (WGS) entry which is preliminary data.</text>
</comment>
<evidence type="ECO:0000256" key="8">
    <source>
        <dbReference type="ARBA" id="ARBA00023229"/>
    </source>
</evidence>
<keyword evidence="6 10" id="KW-0418">Kinase</keyword>
<comment type="function">
    <text evidence="10">Catalyzes the phosphorylation of the position 2 hydroxy group of 4-diphosphocytidyl-2C-methyl-D-erythritol.</text>
</comment>
<dbReference type="InterPro" id="IPR036554">
    <property type="entry name" value="GHMP_kinase_C_sf"/>
</dbReference>
<evidence type="ECO:0000256" key="4">
    <source>
        <dbReference type="ARBA" id="ARBA00022679"/>
    </source>
</evidence>
<dbReference type="PIRSF" id="PIRSF010376">
    <property type="entry name" value="IspE"/>
    <property type="match status" value="1"/>
</dbReference>
<dbReference type="SUPFAM" id="SSF55060">
    <property type="entry name" value="GHMP Kinase, C-terminal domain"/>
    <property type="match status" value="1"/>
</dbReference>
<feature type="domain" description="GHMP kinase C-terminal" evidence="12">
    <location>
        <begin position="211"/>
        <end position="279"/>
    </location>
</feature>
<dbReference type="Pfam" id="PF08544">
    <property type="entry name" value="GHMP_kinases_C"/>
    <property type="match status" value="1"/>
</dbReference>
<dbReference type="Gene3D" id="3.30.70.890">
    <property type="entry name" value="GHMP kinase, C-terminal domain"/>
    <property type="match status" value="1"/>
</dbReference>
<dbReference type="InterPro" id="IPR020568">
    <property type="entry name" value="Ribosomal_Su5_D2-typ_SF"/>
</dbReference>
<dbReference type="PANTHER" id="PTHR43527:SF2">
    <property type="entry name" value="4-DIPHOSPHOCYTIDYL-2-C-METHYL-D-ERYTHRITOL KINASE, CHLOROPLASTIC"/>
    <property type="match status" value="1"/>
</dbReference>
<feature type="domain" description="GHMP kinase N-terminal" evidence="11">
    <location>
        <begin position="71"/>
        <end position="147"/>
    </location>
</feature>
<keyword evidence="14" id="KW-1185">Reference proteome</keyword>
<dbReference type="Pfam" id="PF00288">
    <property type="entry name" value="GHMP_kinases_N"/>
    <property type="match status" value="1"/>
</dbReference>
<dbReference type="EMBL" id="JBHUFA010000004">
    <property type="protein sequence ID" value="MFD1696729.1"/>
    <property type="molecule type" value="Genomic_DNA"/>
</dbReference>
<comment type="catalytic activity">
    <reaction evidence="10">
        <text>4-CDP-2-C-methyl-D-erythritol + ATP = 4-CDP-2-C-methyl-D-erythritol 2-phosphate + ADP + H(+)</text>
        <dbReference type="Rhea" id="RHEA:18437"/>
        <dbReference type="ChEBI" id="CHEBI:15378"/>
        <dbReference type="ChEBI" id="CHEBI:30616"/>
        <dbReference type="ChEBI" id="CHEBI:57823"/>
        <dbReference type="ChEBI" id="CHEBI:57919"/>
        <dbReference type="ChEBI" id="CHEBI:456216"/>
        <dbReference type="EC" id="2.7.1.148"/>
    </reaction>
</comment>
<dbReference type="InterPro" id="IPR004424">
    <property type="entry name" value="IspE"/>
</dbReference>
<gene>
    <name evidence="10" type="primary">ispE</name>
    <name evidence="13" type="ORF">ACFSC7_14470</name>
</gene>
<feature type="active site" evidence="10">
    <location>
        <position position="9"/>
    </location>
</feature>
<comment type="pathway">
    <text evidence="10">Isoprenoid biosynthesis; isopentenyl diphosphate biosynthesis via DXP pathway; isopentenyl diphosphate from 1-deoxy-D-xylulose 5-phosphate: step 3/6.</text>
</comment>
<dbReference type="NCBIfam" id="NF011202">
    <property type="entry name" value="PRK14608.1"/>
    <property type="match status" value="1"/>
</dbReference>
<keyword evidence="8 10" id="KW-0414">Isoprene biosynthesis</keyword>
<sequence>MTACFAPAKVNLALHITGQRADGYHLLDSLVVFPRIGDTLIASAAPAGAAPSLTLTGRFAAELGETAAQDNLVLRALGAACAAAGRPEPSLALTLDKQLPVASGIGGGSSDAAAALKVALDDLELAPEALQSLALSLGADVPACLEGVLTGRPLRMSGIGETLTPLSPLPDLGMVLVNPGKPVSTPAIFRSLSRRDNPPLPDLPDRFETLETLIDWLKGTRNDMQAAAETLCPEITSVLQALSEAPSTRLARMSGSGATCFALTAPGDEEQLAQDLRAAHPDWWVAAGPLL</sequence>
<dbReference type="InterPro" id="IPR006204">
    <property type="entry name" value="GHMP_kinase_N_dom"/>
</dbReference>
<reference evidence="14" key="1">
    <citation type="journal article" date="2019" name="Int. J. Syst. Evol. Microbiol.">
        <title>The Global Catalogue of Microorganisms (GCM) 10K type strain sequencing project: providing services to taxonomists for standard genome sequencing and annotation.</title>
        <authorList>
            <consortium name="The Broad Institute Genomics Platform"/>
            <consortium name="The Broad Institute Genome Sequencing Center for Infectious Disease"/>
            <person name="Wu L."/>
            <person name="Ma J."/>
        </authorList>
    </citation>
    <scope>NUCLEOTIDE SEQUENCE [LARGE SCALE GENOMIC DNA]</scope>
    <source>
        <strain evidence="14">JCM 3369</strain>
    </source>
</reference>
<feature type="active site" evidence="10">
    <location>
        <position position="140"/>
    </location>
</feature>
<dbReference type="InterPro" id="IPR013750">
    <property type="entry name" value="GHMP_kinase_C_dom"/>
</dbReference>
<dbReference type="EC" id="2.7.1.148" evidence="2 10"/>
<feature type="binding site" evidence="10">
    <location>
        <begin position="100"/>
        <end position="110"/>
    </location>
    <ligand>
        <name>ATP</name>
        <dbReference type="ChEBI" id="CHEBI:30616"/>
    </ligand>
</feature>
<evidence type="ECO:0000256" key="6">
    <source>
        <dbReference type="ARBA" id="ARBA00022777"/>
    </source>
</evidence>
<evidence type="ECO:0000259" key="11">
    <source>
        <dbReference type="Pfam" id="PF00288"/>
    </source>
</evidence>
<accession>A0ABW4JX49</accession>
<keyword evidence="7 10" id="KW-0067">ATP-binding</keyword>
<organism evidence="13 14">
    <name type="scientific">Roseibium aestuarii</name>
    <dbReference type="NCBI Taxonomy" id="2600299"/>
    <lineage>
        <taxon>Bacteria</taxon>
        <taxon>Pseudomonadati</taxon>
        <taxon>Pseudomonadota</taxon>
        <taxon>Alphaproteobacteria</taxon>
        <taxon>Hyphomicrobiales</taxon>
        <taxon>Stappiaceae</taxon>
        <taxon>Roseibium</taxon>
    </lineage>
</organism>